<protein>
    <submittedName>
        <fullName evidence="1">Uncharacterized protein</fullName>
    </submittedName>
</protein>
<dbReference type="AlphaFoldDB" id="A0AAV5K0E7"/>
<accession>A0AAV5K0E7</accession>
<comment type="caution">
    <text evidence="1">The sequence shown here is derived from an EMBL/GenBank/DDBJ whole genome shotgun (WGS) entry which is preliminary data.</text>
</comment>
<sequence length="73" mass="8394">MPAELHWKSVFPNPKHSNALRDLSRPGAIPPKNTRLSFMVFLRLRGIKWSIGVEKENAGSNHVCMEKPRQWSL</sequence>
<evidence type="ECO:0000313" key="2">
    <source>
        <dbReference type="Proteomes" id="UP001054252"/>
    </source>
</evidence>
<organism evidence="1 2">
    <name type="scientific">Rubroshorea leprosula</name>
    <dbReference type="NCBI Taxonomy" id="152421"/>
    <lineage>
        <taxon>Eukaryota</taxon>
        <taxon>Viridiplantae</taxon>
        <taxon>Streptophyta</taxon>
        <taxon>Embryophyta</taxon>
        <taxon>Tracheophyta</taxon>
        <taxon>Spermatophyta</taxon>
        <taxon>Magnoliopsida</taxon>
        <taxon>eudicotyledons</taxon>
        <taxon>Gunneridae</taxon>
        <taxon>Pentapetalae</taxon>
        <taxon>rosids</taxon>
        <taxon>malvids</taxon>
        <taxon>Malvales</taxon>
        <taxon>Dipterocarpaceae</taxon>
        <taxon>Rubroshorea</taxon>
    </lineage>
</organism>
<name>A0AAV5K0E7_9ROSI</name>
<keyword evidence="2" id="KW-1185">Reference proteome</keyword>
<reference evidence="1 2" key="1">
    <citation type="journal article" date="2021" name="Commun. Biol.">
        <title>The genome of Shorea leprosula (Dipterocarpaceae) highlights the ecological relevance of drought in aseasonal tropical rainforests.</title>
        <authorList>
            <person name="Ng K.K.S."/>
            <person name="Kobayashi M.J."/>
            <person name="Fawcett J.A."/>
            <person name="Hatakeyama M."/>
            <person name="Paape T."/>
            <person name="Ng C.H."/>
            <person name="Ang C.C."/>
            <person name="Tnah L.H."/>
            <person name="Lee C.T."/>
            <person name="Nishiyama T."/>
            <person name="Sese J."/>
            <person name="O'Brien M.J."/>
            <person name="Copetti D."/>
            <person name="Mohd Noor M.I."/>
            <person name="Ong R.C."/>
            <person name="Putra M."/>
            <person name="Sireger I.Z."/>
            <person name="Indrioko S."/>
            <person name="Kosugi Y."/>
            <person name="Izuno A."/>
            <person name="Isagi Y."/>
            <person name="Lee S.L."/>
            <person name="Shimizu K.K."/>
        </authorList>
    </citation>
    <scope>NUCLEOTIDE SEQUENCE [LARGE SCALE GENOMIC DNA]</scope>
    <source>
        <strain evidence="1">214</strain>
    </source>
</reference>
<dbReference type="Proteomes" id="UP001054252">
    <property type="component" value="Unassembled WGS sequence"/>
</dbReference>
<dbReference type="EMBL" id="BPVZ01000046">
    <property type="protein sequence ID" value="GKV16586.1"/>
    <property type="molecule type" value="Genomic_DNA"/>
</dbReference>
<gene>
    <name evidence="1" type="ORF">SLEP1_g27208</name>
</gene>
<proteinExistence type="predicted"/>
<evidence type="ECO:0000313" key="1">
    <source>
        <dbReference type="EMBL" id="GKV16586.1"/>
    </source>
</evidence>